<comment type="caution">
    <text evidence="1">The sequence shown here is derived from an EMBL/GenBank/DDBJ whole genome shotgun (WGS) entry which is preliminary data.</text>
</comment>
<proteinExistence type="predicted"/>
<dbReference type="Proteomes" id="UP000657918">
    <property type="component" value="Unassembled WGS sequence"/>
</dbReference>
<accession>A0A835TIT3</accession>
<name>A0A835TIT3_9ROSI</name>
<dbReference type="EMBL" id="JADGMS010000001">
    <property type="protein sequence ID" value="KAF9688771.1"/>
    <property type="molecule type" value="Genomic_DNA"/>
</dbReference>
<evidence type="ECO:0000313" key="2">
    <source>
        <dbReference type="Proteomes" id="UP000657918"/>
    </source>
</evidence>
<dbReference type="InterPro" id="IPR013083">
    <property type="entry name" value="Znf_RING/FYVE/PHD"/>
</dbReference>
<dbReference type="GO" id="GO:0061630">
    <property type="term" value="F:ubiquitin protein ligase activity"/>
    <property type="evidence" value="ECO:0007669"/>
    <property type="project" value="TreeGrafter"/>
</dbReference>
<dbReference type="Gene3D" id="3.30.40.10">
    <property type="entry name" value="Zinc/RING finger domain, C3HC4 (zinc finger)"/>
    <property type="match status" value="1"/>
</dbReference>
<keyword evidence="2" id="KW-1185">Reference proteome</keyword>
<dbReference type="GO" id="GO:0005737">
    <property type="term" value="C:cytoplasm"/>
    <property type="evidence" value="ECO:0007669"/>
    <property type="project" value="TreeGrafter"/>
</dbReference>
<evidence type="ECO:0008006" key="3">
    <source>
        <dbReference type="Google" id="ProtNLM"/>
    </source>
</evidence>
<dbReference type="AlphaFoldDB" id="A0A835TIT3"/>
<evidence type="ECO:0000313" key="1">
    <source>
        <dbReference type="EMBL" id="KAF9688771.1"/>
    </source>
</evidence>
<dbReference type="PANTHER" id="PTHR10315:SF111">
    <property type="entry name" value="E3 UBIQUITIN-PROTEIN LIGASE DIS1"/>
    <property type="match status" value="1"/>
</dbReference>
<gene>
    <name evidence="1" type="ORF">SADUNF_Sadunf01G0022800</name>
</gene>
<sequence>MFLNQELSTTQVIGESVNVPAQTALKPNVTVSSSVRELLECPVCLNVMYRPVHHVQMVNTLCSSCKPRVQNRCPICRHELGNIRCLALEKVAAFLELPCTHQIEFWCTAIGDIPYLVAHLKDEHKVDVHNGSTFNTDMSNQIHMKLYSYLQSSLLTPYLWKTGHLSINDTCERNCPLVEVKRVSSPLPVLLT</sequence>
<reference evidence="1 2" key="1">
    <citation type="submission" date="2020-10" db="EMBL/GenBank/DDBJ databases">
        <title>Plant Genome Project.</title>
        <authorList>
            <person name="Zhang R.-G."/>
        </authorList>
    </citation>
    <scope>NUCLEOTIDE SEQUENCE [LARGE SCALE GENOMIC DNA]</scope>
    <source>
        <strain evidence="1">FAFU-HL-1</strain>
        <tissue evidence="1">Leaf</tissue>
    </source>
</reference>
<dbReference type="InterPro" id="IPR052088">
    <property type="entry name" value="E3_ubiquitin-ligase_SINA"/>
</dbReference>
<protein>
    <recommendedName>
        <fullName evidence="3">RING-type domain-containing protein</fullName>
    </recommendedName>
</protein>
<organism evidence="1 2">
    <name type="scientific">Salix dunnii</name>
    <dbReference type="NCBI Taxonomy" id="1413687"/>
    <lineage>
        <taxon>Eukaryota</taxon>
        <taxon>Viridiplantae</taxon>
        <taxon>Streptophyta</taxon>
        <taxon>Embryophyta</taxon>
        <taxon>Tracheophyta</taxon>
        <taxon>Spermatophyta</taxon>
        <taxon>Magnoliopsida</taxon>
        <taxon>eudicotyledons</taxon>
        <taxon>Gunneridae</taxon>
        <taxon>Pentapetalae</taxon>
        <taxon>rosids</taxon>
        <taxon>fabids</taxon>
        <taxon>Malpighiales</taxon>
        <taxon>Salicaceae</taxon>
        <taxon>Saliceae</taxon>
        <taxon>Salix</taxon>
    </lineage>
</organism>
<dbReference type="OrthoDB" id="941555at2759"/>
<dbReference type="PANTHER" id="PTHR10315">
    <property type="entry name" value="E3 UBIQUITIN PROTEIN LIGASE SIAH"/>
    <property type="match status" value="1"/>
</dbReference>